<feature type="region of interest" description="Disordered" evidence="1">
    <location>
        <begin position="218"/>
        <end position="314"/>
    </location>
</feature>
<feature type="compositionally biased region" description="Basic and acidic residues" evidence="1">
    <location>
        <begin position="508"/>
        <end position="523"/>
    </location>
</feature>
<feature type="compositionally biased region" description="Low complexity" evidence="1">
    <location>
        <begin position="486"/>
        <end position="506"/>
    </location>
</feature>
<feature type="region of interest" description="Disordered" evidence="1">
    <location>
        <begin position="472"/>
        <end position="526"/>
    </location>
</feature>
<dbReference type="Proteomes" id="UP001163846">
    <property type="component" value="Unassembled WGS sequence"/>
</dbReference>
<feature type="compositionally biased region" description="Low complexity" evidence="1">
    <location>
        <begin position="125"/>
        <end position="134"/>
    </location>
</feature>
<dbReference type="AlphaFoldDB" id="A0AA38UKF8"/>
<feature type="region of interest" description="Disordered" evidence="1">
    <location>
        <begin position="344"/>
        <end position="447"/>
    </location>
</feature>
<feature type="region of interest" description="Disordered" evidence="1">
    <location>
        <begin position="116"/>
        <end position="198"/>
    </location>
</feature>
<sequence length="563" mass="61668">MASLNYVQPKSSRNRFSLFLHLSAQRKISRTGISSDSYFADTPTTIDFMDPWTSTSSVAATTKGLFRVNSGASSPLLPRSPMRLETDPEPVPPTTNELDAKEKARLLKKARKLSKVFGEMPEIQRTSTTNSSNNRRSKPPGHRRSMSTCASDPELSSKQQNTRKFSSQSDLAASSSESGSRLEMSDRERIPPVPSLPRESLDASFEFTSAQHLKTYPLLNPTRPIPIPSTDDSVRSSSSPVSLTTPGSISAEKRRLTKTRRNVSGEDKSKTIYPYELKGRKSYDSSVARASSRSDEASPGRALHRSRSLSANKKKKIDNTVEFYPESPQMFDNAIWRRDPGGITFNENPGVPSFPGFIPPDTARTMKPSDVWASGTSGTSSLKPELHALSTTSLQQQHDHGRAPSGGPSSNLDGDIPDTPSSYHSNDTFNPPPPPDSDSNVDESFRERRRRAAKLAQFFGVEYHDLSASMPVTGHALEPPGQSVGPSTSPVANSNSNPNSDSNANSKPTHDFVPSEKWEHARVEPSVQVGIKTNSRRFWGGRGNLKEAEVGDVISKLRELRAS</sequence>
<feature type="region of interest" description="Disordered" evidence="1">
    <location>
        <begin position="69"/>
        <end position="100"/>
    </location>
</feature>
<reference evidence="2" key="1">
    <citation type="submission" date="2022-08" db="EMBL/GenBank/DDBJ databases">
        <authorList>
            <consortium name="DOE Joint Genome Institute"/>
            <person name="Min B."/>
            <person name="Riley R."/>
            <person name="Sierra-Patev S."/>
            <person name="Naranjo-Ortiz M."/>
            <person name="Looney B."/>
            <person name="Konkel Z."/>
            <person name="Slot J.C."/>
            <person name="Sakamoto Y."/>
            <person name="Steenwyk J.L."/>
            <person name="Rokas A."/>
            <person name="Carro J."/>
            <person name="Camarero S."/>
            <person name="Ferreira P."/>
            <person name="Molpeceres G."/>
            <person name="Ruiz-Duenas F.J."/>
            <person name="Serrano A."/>
            <person name="Henrissat B."/>
            <person name="Drula E."/>
            <person name="Hughes K.W."/>
            <person name="Mata J.L."/>
            <person name="Ishikawa N.K."/>
            <person name="Vargas-Isla R."/>
            <person name="Ushijima S."/>
            <person name="Smith C.A."/>
            <person name="Ahrendt S."/>
            <person name="Andreopoulos W."/>
            <person name="He G."/>
            <person name="Labutti K."/>
            <person name="Lipzen A."/>
            <person name="Ng V."/>
            <person name="Sandor L."/>
            <person name="Barry K."/>
            <person name="Martinez A.T."/>
            <person name="Xiao Y."/>
            <person name="Gibbons J.G."/>
            <person name="Terashima K."/>
            <person name="Hibbett D.S."/>
            <person name="Grigoriev I.V."/>
        </authorList>
    </citation>
    <scope>NUCLEOTIDE SEQUENCE</scope>
    <source>
        <strain evidence="2">TFB9207</strain>
    </source>
</reference>
<evidence type="ECO:0000313" key="3">
    <source>
        <dbReference type="Proteomes" id="UP001163846"/>
    </source>
</evidence>
<accession>A0AA38UKF8</accession>
<protein>
    <submittedName>
        <fullName evidence="2">Uncharacterized protein</fullName>
    </submittedName>
</protein>
<evidence type="ECO:0000256" key="1">
    <source>
        <dbReference type="SAM" id="MobiDB-lite"/>
    </source>
</evidence>
<organism evidence="2 3">
    <name type="scientific">Lentinula raphanica</name>
    <dbReference type="NCBI Taxonomy" id="153919"/>
    <lineage>
        <taxon>Eukaryota</taxon>
        <taxon>Fungi</taxon>
        <taxon>Dikarya</taxon>
        <taxon>Basidiomycota</taxon>
        <taxon>Agaricomycotina</taxon>
        <taxon>Agaricomycetes</taxon>
        <taxon>Agaricomycetidae</taxon>
        <taxon>Agaricales</taxon>
        <taxon>Marasmiineae</taxon>
        <taxon>Omphalotaceae</taxon>
        <taxon>Lentinula</taxon>
    </lineage>
</organism>
<feature type="compositionally biased region" description="Low complexity" evidence="1">
    <location>
        <begin position="228"/>
        <end position="248"/>
    </location>
</feature>
<evidence type="ECO:0000313" key="2">
    <source>
        <dbReference type="EMBL" id="KAJ3844096.1"/>
    </source>
</evidence>
<feature type="compositionally biased region" description="Basic residues" evidence="1">
    <location>
        <begin position="135"/>
        <end position="145"/>
    </location>
</feature>
<dbReference type="EMBL" id="MU805960">
    <property type="protein sequence ID" value="KAJ3844096.1"/>
    <property type="molecule type" value="Genomic_DNA"/>
</dbReference>
<keyword evidence="3" id="KW-1185">Reference proteome</keyword>
<feature type="compositionally biased region" description="Polar residues" evidence="1">
    <location>
        <begin position="146"/>
        <end position="165"/>
    </location>
</feature>
<comment type="caution">
    <text evidence="2">The sequence shown here is derived from an EMBL/GenBank/DDBJ whole genome shotgun (WGS) entry which is preliminary data.</text>
</comment>
<feature type="compositionally biased region" description="Low complexity" evidence="1">
    <location>
        <begin position="166"/>
        <end position="182"/>
    </location>
</feature>
<name>A0AA38UKF8_9AGAR</name>
<proteinExistence type="predicted"/>
<gene>
    <name evidence="2" type="ORF">F5878DRAFT_178484</name>
</gene>
<feature type="compositionally biased region" description="Basic residues" evidence="1">
    <location>
        <begin position="302"/>
        <end position="314"/>
    </location>
</feature>